<proteinExistence type="predicted"/>
<name>A0ABN2SZ22_9PSEU</name>
<evidence type="ECO:0000313" key="2">
    <source>
        <dbReference type="EMBL" id="GAA1995150.1"/>
    </source>
</evidence>
<evidence type="ECO:0000256" key="1">
    <source>
        <dbReference type="SAM" id="MobiDB-lite"/>
    </source>
</evidence>
<accession>A0ABN2SZ22</accession>
<dbReference type="EMBL" id="BAAANN010000095">
    <property type="protein sequence ID" value="GAA1995150.1"/>
    <property type="molecule type" value="Genomic_DNA"/>
</dbReference>
<reference evidence="2 3" key="1">
    <citation type="journal article" date="2019" name="Int. J. Syst. Evol. Microbiol.">
        <title>The Global Catalogue of Microorganisms (GCM) 10K type strain sequencing project: providing services to taxonomists for standard genome sequencing and annotation.</title>
        <authorList>
            <consortium name="The Broad Institute Genomics Platform"/>
            <consortium name="The Broad Institute Genome Sequencing Center for Infectious Disease"/>
            <person name="Wu L."/>
            <person name="Ma J."/>
        </authorList>
    </citation>
    <scope>NUCLEOTIDE SEQUENCE [LARGE SCALE GENOMIC DNA]</scope>
    <source>
        <strain evidence="2 3">JCM 14545</strain>
    </source>
</reference>
<sequence length="60" mass="6548">MASEPDVSPTATQNPGATTEAVMNRRFIRAPAPGRGIPQLLGRLGRTGLLKIRRRIPVQR</sequence>
<feature type="region of interest" description="Disordered" evidence="1">
    <location>
        <begin position="1"/>
        <end position="20"/>
    </location>
</feature>
<organism evidence="2 3">
    <name type="scientific">Amycolatopsis minnesotensis</name>
    <dbReference type="NCBI Taxonomy" id="337894"/>
    <lineage>
        <taxon>Bacteria</taxon>
        <taxon>Bacillati</taxon>
        <taxon>Actinomycetota</taxon>
        <taxon>Actinomycetes</taxon>
        <taxon>Pseudonocardiales</taxon>
        <taxon>Pseudonocardiaceae</taxon>
        <taxon>Amycolatopsis</taxon>
    </lineage>
</organism>
<comment type="caution">
    <text evidence="2">The sequence shown here is derived from an EMBL/GenBank/DDBJ whole genome shotgun (WGS) entry which is preliminary data.</text>
</comment>
<evidence type="ECO:0000313" key="3">
    <source>
        <dbReference type="Proteomes" id="UP001501116"/>
    </source>
</evidence>
<gene>
    <name evidence="2" type="ORF">GCM10009754_88030</name>
</gene>
<protein>
    <submittedName>
        <fullName evidence="2">Uncharacterized protein</fullName>
    </submittedName>
</protein>
<dbReference type="Proteomes" id="UP001501116">
    <property type="component" value="Unassembled WGS sequence"/>
</dbReference>
<keyword evidence="3" id="KW-1185">Reference proteome</keyword>